<dbReference type="PANTHER" id="PTHR45769">
    <property type="entry name" value="ADENOSINE KINASE"/>
    <property type="match status" value="1"/>
</dbReference>
<evidence type="ECO:0000256" key="6">
    <source>
        <dbReference type="ARBA" id="ARBA00022726"/>
    </source>
</evidence>
<evidence type="ECO:0000256" key="5">
    <source>
        <dbReference type="ARBA" id="ARBA00022679"/>
    </source>
</evidence>
<dbReference type="OMA" id="HASAQNC"/>
<dbReference type="GO" id="GO:0005524">
    <property type="term" value="F:ATP binding"/>
    <property type="evidence" value="ECO:0007669"/>
    <property type="project" value="UniProtKB-UniRule"/>
</dbReference>
<comment type="catalytic activity">
    <reaction evidence="11 14">
        <text>adenosine + ATP = AMP + ADP + H(+)</text>
        <dbReference type="Rhea" id="RHEA:20824"/>
        <dbReference type="ChEBI" id="CHEBI:15378"/>
        <dbReference type="ChEBI" id="CHEBI:16335"/>
        <dbReference type="ChEBI" id="CHEBI:30616"/>
        <dbReference type="ChEBI" id="CHEBI:456215"/>
        <dbReference type="ChEBI" id="CHEBI:456216"/>
        <dbReference type="EC" id="2.7.1.20"/>
    </reaction>
</comment>
<organism evidence="17">
    <name type="scientific">Aureococcus anophagefferens</name>
    <name type="common">Harmful bloom alga</name>
    <dbReference type="NCBI Taxonomy" id="44056"/>
    <lineage>
        <taxon>Eukaryota</taxon>
        <taxon>Sar</taxon>
        <taxon>Stramenopiles</taxon>
        <taxon>Ochrophyta</taxon>
        <taxon>Pelagophyceae</taxon>
        <taxon>Pelagomonadales</taxon>
        <taxon>Pelagomonadaceae</taxon>
        <taxon>Aureococcus</taxon>
    </lineage>
</organism>
<evidence type="ECO:0000256" key="14">
    <source>
        <dbReference type="RuleBase" id="RU368116"/>
    </source>
</evidence>
<evidence type="ECO:0000256" key="7">
    <source>
        <dbReference type="ARBA" id="ARBA00022741"/>
    </source>
</evidence>
<dbReference type="RefSeq" id="XP_009035147.1">
    <property type="nucleotide sequence ID" value="XM_009036899.1"/>
</dbReference>
<dbReference type="GO" id="GO:0006144">
    <property type="term" value="P:purine nucleobase metabolic process"/>
    <property type="evidence" value="ECO:0007669"/>
    <property type="project" value="TreeGrafter"/>
</dbReference>
<dbReference type="EMBL" id="GL833124">
    <property type="protein sequence ID" value="EGB10341.1"/>
    <property type="molecule type" value="Genomic_DNA"/>
</dbReference>
<dbReference type="InterPro" id="IPR011611">
    <property type="entry name" value="PfkB_dom"/>
</dbReference>
<keyword evidence="7 14" id="KW-0547">Nucleotide-binding</keyword>
<evidence type="ECO:0000256" key="12">
    <source>
        <dbReference type="ARBA" id="ARBA00068771"/>
    </source>
</evidence>
<keyword evidence="17" id="KW-1185">Reference proteome</keyword>
<evidence type="ECO:0000313" key="17">
    <source>
        <dbReference type="Proteomes" id="UP000002729"/>
    </source>
</evidence>
<dbReference type="GO" id="GO:0004001">
    <property type="term" value="F:adenosine kinase activity"/>
    <property type="evidence" value="ECO:0007669"/>
    <property type="project" value="UniProtKB-UniRule"/>
</dbReference>
<dbReference type="Gene3D" id="3.40.1190.20">
    <property type="match status" value="1"/>
</dbReference>
<evidence type="ECO:0000256" key="2">
    <source>
        <dbReference type="ARBA" id="ARBA00004801"/>
    </source>
</evidence>
<dbReference type="AlphaFoldDB" id="F0Y2Y5"/>
<dbReference type="Pfam" id="PF00294">
    <property type="entry name" value="PfkB"/>
    <property type="match status" value="1"/>
</dbReference>
<accession>F0Y2Y5</accession>
<dbReference type="GO" id="GO:0044209">
    <property type="term" value="P:AMP salvage"/>
    <property type="evidence" value="ECO:0007669"/>
    <property type="project" value="UniProtKB-UniRule"/>
</dbReference>
<evidence type="ECO:0000256" key="9">
    <source>
        <dbReference type="ARBA" id="ARBA00022840"/>
    </source>
</evidence>
<keyword evidence="9 14" id="KW-0067">ATP-binding</keyword>
<keyword evidence="10 14" id="KW-0460">Magnesium</keyword>
<keyword evidence="5 14" id="KW-0808">Transferase</keyword>
<dbReference type="PRINTS" id="PR00989">
    <property type="entry name" value="ADENOKINASE"/>
</dbReference>
<evidence type="ECO:0000313" key="16">
    <source>
        <dbReference type="EMBL" id="EGB10341.1"/>
    </source>
</evidence>
<dbReference type="Gene3D" id="3.30.1110.10">
    <property type="match status" value="1"/>
</dbReference>
<dbReference type="eggNOG" id="KOG2854">
    <property type="taxonomic scope" value="Eukaryota"/>
</dbReference>
<evidence type="ECO:0000256" key="13">
    <source>
        <dbReference type="PIRSR" id="PIRSR601805-1"/>
    </source>
</evidence>
<comment type="similarity">
    <text evidence="3 14">Belongs to the carbohydrate kinase PfkB family.</text>
</comment>
<proteinExistence type="inferred from homology"/>
<dbReference type="InterPro" id="IPR001805">
    <property type="entry name" value="Adenokinase"/>
</dbReference>
<evidence type="ECO:0000259" key="15">
    <source>
        <dbReference type="Pfam" id="PF00294"/>
    </source>
</evidence>
<dbReference type="UniPathway" id="UPA00588">
    <property type="reaction ID" value="UER00659"/>
</dbReference>
<dbReference type="GO" id="GO:0006166">
    <property type="term" value="P:purine ribonucleoside salvage"/>
    <property type="evidence" value="ECO:0007669"/>
    <property type="project" value="UniProtKB-KW"/>
</dbReference>
<dbReference type="InterPro" id="IPR029056">
    <property type="entry name" value="Ribokinase-like"/>
</dbReference>
<dbReference type="CDD" id="cd01168">
    <property type="entry name" value="adenosine_kinase"/>
    <property type="match status" value="1"/>
</dbReference>
<evidence type="ECO:0000256" key="3">
    <source>
        <dbReference type="ARBA" id="ARBA00010688"/>
    </source>
</evidence>
<dbReference type="GO" id="GO:0005829">
    <property type="term" value="C:cytosol"/>
    <property type="evidence" value="ECO:0007669"/>
    <property type="project" value="TreeGrafter"/>
</dbReference>
<feature type="active site" description="Proton acceptor" evidence="13">
    <location>
        <position position="312"/>
    </location>
</feature>
<name>F0Y2Y5_AURAN</name>
<reference evidence="16" key="1">
    <citation type="journal article" date="2011" name="Proc. Natl. Acad. Sci. U.S.A.">
        <title>Niche of harmful alga Aureococcus anophagefferens revealed through ecogenomics.</title>
        <authorList>
            <person name="Gobler C.J."/>
            <person name="Berry D.L."/>
            <person name="Dyhrman S.T."/>
            <person name="Wilhelm S.W."/>
            <person name="Salamov A."/>
            <person name="Lobanov A.V."/>
            <person name="Zhang Y."/>
            <person name="Collier J.L."/>
            <person name="Wurch L.L."/>
            <person name="Kustka A.B."/>
            <person name="Dill B.D."/>
            <person name="Shah M."/>
            <person name="VerBerkmoes N.C."/>
            <person name="Kuo A."/>
            <person name="Terry A."/>
            <person name="Pangilinan J."/>
            <person name="Lindquist E.A."/>
            <person name="Lucas S."/>
            <person name="Paulsen I.T."/>
            <person name="Hattenrath-Lehmann T.K."/>
            <person name="Talmage S.C."/>
            <person name="Walker E.A."/>
            <person name="Koch F."/>
            <person name="Burson A.M."/>
            <person name="Marcoval M.A."/>
            <person name="Tang Y.Z."/>
            <person name="Lecleir G.R."/>
            <person name="Coyne K.J."/>
            <person name="Berg G.M."/>
            <person name="Bertrand E.M."/>
            <person name="Saito M.A."/>
            <person name="Gladyshev V.N."/>
            <person name="Grigoriev I.V."/>
        </authorList>
    </citation>
    <scope>NUCLEOTIDE SEQUENCE [LARGE SCALE GENOMIC DNA]</scope>
    <source>
        <strain evidence="16">CCMP1984</strain>
    </source>
</reference>
<keyword evidence="8 14" id="KW-0418">Kinase</keyword>
<evidence type="ECO:0000256" key="8">
    <source>
        <dbReference type="ARBA" id="ARBA00022777"/>
    </source>
</evidence>
<sequence length="357" mass="38256">MGTPLYVGKALPDGEVGHLLGCGNPILDISAMVDKDMLDKYELENGAVILAEERHMPVYAELQEKYEVEYIAGGATQNTIRVAAWMLSGRKKRPECAYVGCVGNDEYGRKLAATCAAGGVHTNYQIDEETPTGTCARRERTLVANLAAANNYRREHLFHDRTVEMIRGAGIVYAAGFFLTSGGVECIEHLGEHVHAAATAGNPKRFCMNLSAPFICEFFTDQLDAAMPYVDVLFGNETECMALGRAKRLGDDIALVALAIAAMPKKSGARGRVVVITQGADPTLVVENGVLHRYAVSPLAKQSIVDLNGAGDAFVGGFLSQLLLGKGVADAVHAGHWAGRVIIQRSGCSVPERCDFA</sequence>
<keyword evidence="6 14" id="KW-0660">Purine salvage</keyword>
<comment type="function">
    <text evidence="14">ATP dependent phosphorylation of adenosine and other related nucleoside analogs to monophosphate derivatives.</text>
</comment>
<dbReference type="FunFam" id="3.40.1190.20:FF:000076">
    <property type="entry name" value="Adenosine kinase"/>
    <property type="match status" value="1"/>
</dbReference>
<dbReference type="SUPFAM" id="SSF53613">
    <property type="entry name" value="Ribokinase-like"/>
    <property type="match status" value="1"/>
</dbReference>
<evidence type="ECO:0000256" key="11">
    <source>
        <dbReference type="ARBA" id="ARBA00051362"/>
    </source>
</evidence>
<protein>
    <recommendedName>
        <fullName evidence="12 14">Adenosine kinase</fullName>
        <shortName evidence="14">AK</shortName>
        <ecNumber evidence="4 14">2.7.1.20</ecNumber>
    </recommendedName>
    <alternativeName>
        <fullName evidence="14">Adenosine 5'-phosphotransferase</fullName>
    </alternativeName>
</protein>
<dbReference type="EC" id="2.7.1.20" evidence="4 14"/>
<evidence type="ECO:0000256" key="1">
    <source>
        <dbReference type="ARBA" id="ARBA00001946"/>
    </source>
</evidence>
<dbReference type="PANTHER" id="PTHR45769:SF3">
    <property type="entry name" value="ADENOSINE KINASE"/>
    <property type="match status" value="1"/>
</dbReference>
<comment type="pathway">
    <text evidence="2 14">Purine metabolism; AMP biosynthesis via salvage pathway; AMP from adenosine: step 1/1.</text>
</comment>
<dbReference type="KEGG" id="aaf:AURANDRAFT_58849"/>
<evidence type="ECO:0000256" key="4">
    <source>
        <dbReference type="ARBA" id="ARBA00012119"/>
    </source>
</evidence>
<dbReference type="GO" id="GO:0005634">
    <property type="term" value="C:nucleus"/>
    <property type="evidence" value="ECO:0007669"/>
    <property type="project" value="TreeGrafter"/>
</dbReference>
<dbReference type="OrthoDB" id="432447at2759"/>
<dbReference type="InParanoid" id="F0Y2Y5"/>
<feature type="domain" description="Carbohydrate kinase PfkB" evidence="15">
    <location>
        <begin position="48"/>
        <end position="351"/>
    </location>
</feature>
<dbReference type="GeneID" id="20222673"/>
<comment type="cofactor">
    <cofactor evidence="1 14">
        <name>Mg(2+)</name>
        <dbReference type="ChEBI" id="CHEBI:18420"/>
    </cofactor>
</comment>
<gene>
    <name evidence="16" type="ORF">AURANDRAFT_58849</name>
</gene>
<dbReference type="Proteomes" id="UP000002729">
    <property type="component" value="Unassembled WGS sequence"/>
</dbReference>
<evidence type="ECO:0000256" key="10">
    <source>
        <dbReference type="ARBA" id="ARBA00022842"/>
    </source>
</evidence>